<dbReference type="SUPFAM" id="SSF55874">
    <property type="entry name" value="ATPase domain of HSP90 chaperone/DNA topoisomerase II/histidine kinase"/>
    <property type="match status" value="1"/>
</dbReference>
<feature type="transmembrane region" description="Helical" evidence="9">
    <location>
        <begin position="20"/>
        <end position="39"/>
    </location>
</feature>
<evidence type="ECO:0000256" key="9">
    <source>
        <dbReference type="SAM" id="Phobius"/>
    </source>
</evidence>
<dbReference type="Pfam" id="PF02518">
    <property type="entry name" value="HATPase_c"/>
    <property type="match status" value="1"/>
</dbReference>
<keyword evidence="2" id="KW-1003">Cell membrane</keyword>
<evidence type="ECO:0000256" key="2">
    <source>
        <dbReference type="ARBA" id="ARBA00022475"/>
    </source>
</evidence>
<feature type="transmembrane region" description="Helical" evidence="9">
    <location>
        <begin position="119"/>
        <end position="140"/>
    </location>
</feature>
<name>A0A179V6P2_9MYCO</name>
<evidence type="ECO:0000313" key="12">
    <source>
        <dbReference type="Proteomes" id="UP000186919"/>
    </source>
</evidence>
<dbReference type="EMBL" id="LQYE01000028">
    <property type="protein sequence ID" value="OAT67578.1"/>
    <property type="molecule type" value="Genomic_DNA"/>
</dbReference>
<dbReference type="PANTHER" id="PTHR24421:SF37">
    <property type="entry name" value="SENSOR HISTIDINE KINASE NARS"/>
    <property type="match status" value="1"/>
</dbReference>
<keyword evidence="5 11" id="KW-0418">Kinase</keyword>
<evidence type="ECO:0000256" key="6">
    <source>
        <dbReference type="ARBA" id="ARBA00022989"/>
    </source>
</evidence>
<dbReference type="PANTHER" id="PTHR24421">
    <property type="entry name" value="NITRATE/NITRITE SENSOR PROTEIN NARX-RELATED"/>
    <property type="match status" value="1"/>
</dbReference>
<evidence type="ECO:0000256" key="7">
    <source>
        <dbReference type="ARBA" id="ARBA00023012"/>
    </source>
</evidence>
<dbReference type="Proteomes" id="UP000186919">
    <property type="component" value="Unassembled WGS sequence"/>
</dbReference>
<dbReference type="Gene3D" id="3.30.565.10">
    <property type="entry name" value="Histidine kinase-like ATPase, C-terminal domain"/>
    <property type="match status" value="1"/>
</dbReference>
<keyword evidence="8 9" id="KW-0472">Membrane</keyword>
<comment type="caution">
    <text evidence="11">The sequence shown here is derived from an EMBL/GenBank/DDBJ whole genome shotgun (WGS) entry which is preliminary data.</text>
</comment>
<reference evidence="11 12" key="1">
    <citation type="submission" date="2016-01" db="EMBL/GenBank/DDBJ databases">
        <title>Mycobacterium immunogenum strain CD11_6 genome sequencing and assembly.</title>
        <authorList>
            <person name="Kaur G."/>
            <person name="Nair G.R."/>
            <person name="Mayilraj S."/>
        </authorList>
    </citation>
    <scope>NUCLEOTIDE SEQUENCE [LARGE SCALE GENOMIC DNA]</scope>
    <source>
        <strain evidence="11 12">CD11-6</strain>
    </source>
</reference>
<dbReference type="InterPro" id="IPR005467">
    <property type="entry name" value="His_kinase_dom"/>
</dbReference>
<sequence>MSRPGRVADYFAAEPMRVSAWLRLPLIGLIVLLGSDPNIQMWHNGVYYGVLAVYTVSAVLWVAIAVRGQVPQWVAPVATSVDIAAVVMLCLASGAGNTELLPVFFLLPVSVAFQERPMITAVLGIVTAAAYFGILVYYMADGNWDRIPDDEYLTWAALLWLTVFTTGMCFVLRRRSERVGQLLRTREQLVLESMRADERHNREVAERLHDGPLQNLLAARLQIEEVLERQPDPVLQAVHSSLRETAAELRGAVSSLHPQVLAELGLTAAIRELGRQYAVRCAGDVVAELEEVGSPPAQPLVYRAAKELLTNAVKHGRAKNIRVELTRDEELLTLVVVDDGAGFDPRDLVISVADGHIGLASLTVPIEAAGGEVAITSAPGSGTRVSVTVPADMAA</sequence>
<evidence type="ECO:0000313" key="11">
    <source>
        <dbReference type="EMBL" id="OAT67578.1"/>
    </source>
</evidence>
<feature type="transmembrane region" description="Helical" evidence="9">
    <location>
        <begin position="152"/>
        <end position="172"/>
    </location>
</feature>
<organism evidence="11 12">
    <name type="scientific">Mycobacteroides immunogenum</name>
    <dbReference type="NCBI Taxonomy" id="83262"/>
    <lineage>
        <taxon>Bacteria</taxon>
        <taxon>Bacillati</taxon>
        <taxon>Actinomycetota</taxon>
        <taxon>Actinomycetes</taxon>
        <taxon>Mycobacteriales</taxon>
        <taxon>Mycobacteriaceae</taxon>
        <taxon>Mycobacteroides</taxon>
    </lineage>
</organism>
<evidence type="ECO:0000256" key="4">
    <source>
        <dbReference type="ARBA" id="ARBA00022692"/>
    </source>
</evidence>
<dbReference type="GO" id="GO:0016301">
    <property type="term" value="F:kinase activity"/>
    <property type="evidence" value="ECO:0007669"/>
    <property type="project" value="UniProtKB-KW"/>
</dbReference>
<keyword evidence="4 9" id="KW-0812">Transmembrane</keyword>
<dbReference type="RefSeq" id="WP_064631356.1">
    <property type="nucleotide sequence ID" value="NZ_LQYE01000028.1"/>
</dbReference>
<evidence type="ECO:0000259" key="10">
    <source>
        <dbReference type="PROSITE" id="PS50109"/>
    </source>
</evidence>
<dbReference type="InterPro" id="IPR036890">
    <property type="entry name" value="HATPase_C_sf"/>
</dbReference>
<proteinExistence type="predicted"/>
<feature type="transmembrane region" description="Helical" evidence="9">
    <location>
        <begin position="46"/>
        <end position="64"/>
    </location>
</feature>
<keyword evidence="3" id="KW-0808">Transferase</keyword>
<gene>
    <name evidence="11" type="ORF">AWB85_10430</name>
</gene>
<protein>
    <submittedName>
        <fullName evidence="11">Histidine kinase</fullName>
    </submittedName>
</protein>
<feature type="domain" description="Histidine kinase" evidence="10">
    <location>
        <begin position="301"/>
        <end position="393"/>
    </location>
</feature>
<dbReference type="PROSITE" id="PS50109">
    <property type="entry name" value="HIS_KIN"/>
    <property type="match status" value="1"/>
</dbReference>
<evidence type="ECO:0000256" key="8">
    <source>
        <dbReference type="ARBA" id="ARBA00023136"/>
    </source>
</evidence>
<dbReference type="CDD" id="cd16917">
    <property type="entry name" value="HATPase_UhpB-NarQ-NarX-like"/>
    <property type="match status" value="1"/>
</dbReference>
<keyword evidence="7" id="KW-0902">Two-component regulatory system</keyword>
<accession>A0A179V6P2</accession>
<dbReference type="InterPro" id="IPR050482">
    <property type="entry name" value="Sensor_HK_TwoCompSys"/>
</dbReference>
<evidence type="ECO:0000256" key="3">
    <source>
        <dbReference type="ARBA" id="ARBA00022679"/>
    </source>
</evidence>
<dbReference type="GO" id="GO:0000160">
    <property type="term" value="P:phosphorelay signal transduction system"/>
    <property type="evidence" value="ECO:0007669"/>
    <property type="project" value="UniProtKB-KW"/>
</dbReference>
<evidence type="ECO:0000256" key="5">
    <source>
        <dbReference type="ARBA" id="ARBA00022777"/>
    </source>
</evidence>
<keyword evidence="6 9" id="KW-1133">Transmembrane helix</keyword>
<feature type="transmembrane region" description="Helical" evidence="9">
    <location>
        <begin position="84"/>
        <end position="107"/>
    </location>
</feature>
<comment type="subcellular location">
    <subcellularLocation>
        <location evidence="1">Cell membrane</location>
        <topology evidence="1">Multi-pass membrane protein</topology>
    </subcellularLocation>
</comment>
<dbReference type="InterPro" id="IPR003594">
    <property type="entry name" value="HATPase_dom"/>
</dbReference>
<evidence type="ECO:0000256" key="1">
    <source>
        <dbReference type="ARBA" id="ARBA00004651"/>
    </source>
</evidence>
<dbReference type="AlphaFoldDB" id="A0A179V6P2"/>
<dbReference type="GO" id="GO:0005886">
    <property type="term" value="C:plasma membrane"/>
    <property type="evidence" value="ECO:0007669"/>
    <property type="project" value="UniProtKB-SubCell"/>
</dbReference>